<protein>
    <submittedName>
        <fullName evidence="1">Uncharacterized protein</fullName>
    </submittedName>
</protein>
<proteinExistence type="predicted"/>
<keyword evidence="2" id="KW-1185">Reference proteome</keyword>
<dbReference type="EMBL" id="JAUCMV010000002">
    <property type="protein sequence ID" value="KAK0415776.1"/>
    <property type="molecule type" value="Genomic_DNA"/>
</dbReference>
<accession>A0AA39I0X6</accession>
<sequence length="189" mass="21786">MNNLNLYFYKHLFQLLQVESVQEVAKLSEGNPIADDAWDFTVAYEPTSLLIAFDFKQRSHCFLYRDESAVDERKLRNVDSLRIDTVSFVFGDAGLHLPKHAKILSGIDEIRCDSSFDEAGKYTLYCFKELVSELPEADWNIEVSMTDCTMADSHWKTKLQRTQSGDFMVILKCGDLETQTINPRNVRKQ</sequence>
<evidence type="ECO:0000313" key="2">
    <source>
        <dbReference type="Proteomes" id="UP001175271"/>
    </source>
</evidence>
<reference evidence="1" key="1">
    <citation type="submission" date="2023-06" db="EMBL/GenBank/DDBJ databases">
        <title>Genomic analysis of the entomopathogenic nematode Steinernema hermaphroditum.</title>
        <authorList>
            <person name="Schwarz E.M."/>
            <person name="Heppert J.K."/>
            <person name="Baniya A."/>
            <person name="Schwartz H.T."/>
            <person name="Tan C.-H."/>
            <person name="Antoshechkin I."/>
            <person name="Sternberg P.W."/>
            <person name="Goodrich-Blair H."/>
            <person name="Dillman A.R."/>
        </authorList>
    </citation>
    <scope>NUCLEOTIDE SEQUENCE</scope>
    <source>
        <strain evidence="1">PS9179</strain>
        <tissue evidence="1">Whole animal</tissue>
    </source>
</reference>
<comment type="caution">
    <text evidence="1">The sequence shown here is derived from an EMBL/GenBank/DDBJ whole genome shotgun (WGS) entry which is preliminary data.</text>
</comment>
<gene>
    <name evidence="1" type="ORF">QR680_012110</name>
</gene>
<name>A0AA39I0X6_9BILA</name>
<organism evidence="1 2">
    <name type="scientific">Steinernema hermaphroditum</name>
    <dbReference type="NCBI Taxonomy" id="289476"/>
    <lineage>
        <taxon>Eukaryota</taxon>
        <taxon>Metazoa</taxon>
        <taxon>Ecdysozoa</taxon>
        <taxon>Nematoda</taxon>
        <taxon>Chromadorea</taxon>
        <taxon>Rhabditida</taxon>
        <taxon>Tylenchina</taxon>
        <taxon>Panagrolaimomorpha</taxon>
        <taxon>Strongyloidoidea</taxon>
        <taxon>Steinernematidae</taxon>
        <taxon>Steinernema</taxon>
    </lineage>
</organism>
<dbReference type="Proteomes" id="UP001175271">
    <property type="component" value="Unassembled WGS sequence"/>
</dbReference>
<dbReference type="AlphaFoldDB" id="A0AA39I0X6"/>
<evidence type="ECO:0000313" key="1">
    <source>
        <dbReference type="EMBL" id="KAK0415776.1"/>
    </source>
</evidence>